<feature type="non-terminal residue" evidence="2">
    <location>
        <position position="1"/>
    </location>
</feature>
<dbReference type="AlphaFoldDB" id="A0A8J2LJR8"/>
<evidence type="ECO:0000313" key="2">
    <source>
        <dbReference type="EMBL" id="CAG7823385.1"/>
    </source>
</evidence>
<evidence type="ECO:0000256" key="1">
    <source>
        <dbReference type="SAM" id="MobiDB-lite"/>
    </source>
</evidence>
<comment type="caution">
    <text evidence="2">The sequence shown here is derived from an EMBL/GenBank/DDBJ whole genome shotgun (WGS) entry which is preliminary data.</text>
</comment>
<protein>
    <submittedName>
        <fullName evidence="2">Uncharacterized protein</fullName>
    </submittedName>
</protein>
<accession>A0A8J2LJR8</accession>
<name>A0A8J2LJR8_9HEXA</name>
<dbReference type="EMBL" id="CAJVCH010529329">
    <property type="protein sequence ID" value="CAG7823385.1"/>
    <property type="molecule type" value="Genomic_DNA"/>
</dbReference>
<gene>
    <name evidence="2" type="ORF">AFUS01_LOCUS33606</name>
</gene>
<reference evidence="2" key="1">
    <citation type="submission" date="2021-06" db="EMBL/GenBank/DDBJ databases">
        <authorList>
            <person name="Hodson N. C."/>
            <person name="Mongue J. A."/>
            <person name="Jaron S. K."/>
        </authorList>
    </citation>
    <scope>NUCLEOTIDE SEQUENCE</scope>
</reference>
<organism evidence="2 3">
    <name type="scientific">Allacma fusca</name>
    <dbReference type="NCBI Taxonomy" id="39272"/>
    <lineage>
        <taxon>Eukaryota</taxon>
        <taxon>Metazoa</taxon>
        <taxon>Ecdysozoa</taxon>
        <taxon>Arthropoda</taxon>
        <taxon>Hexapoda</taxon>
        <taxon>Collembola</taxon>
        <taxon>Symphypleona</taxon>
        <taxon>Sminthuridae</taxon>
        <taxon>Allacma</taxon>
    </lineage>
</organism>
<evidence type="ECO:0000313" key="3">
    <source>
        <dbReference type="Proteomes" id="UP000708208"/>
    </source>
</evidence>
<proteinExistence type="predicted"/>
<keyword evidence="3" id="KW-1185">Reference proteome</keyword>
<sequence>MKVVDTVTGETLGPNQRGELHVKGPQIMK</sequence>
<feature type="region of interest" description="Disordered" evidence="1">
    <location>
        <begin position="1"/>
        <end position="29"/>
    </location>
</feature>
<dbReference type="Proteomes" id="UP000708208">
    <property type="component" value="Unassembled WGS sequence"/>
</dbReference>